<dbReference type="InterPro" id="IPR025870">
    <property type="entry name" value="Glyoxalase-like_dom"/>
</dbReference>
<dbReference type="Gene3D" id="3.10.180.10">
    <property type="entry name" value="2,3-Dihydroxybiphenyl 1,2-Dioxygenase, domain 1"/>
    <property type="match status" value="1"/>
</dbReference>
<proteinExistence type="predicted"/>
<evidence type="ECO:0000259" key="1">
    <source>
        <dbReference type="Pfam" id="PF13468"/>
    </source>
</evidence>
<gene>
    <name evidence="2" type="ORF">GEU84_006165</name>
</gene>
<feature type="domain" description="Glyoxalase-like" evidence="1">
    <location>
        <begin position="4"/>
        <end position="168"/>
    </location>
</feature>
<dbReference type="Proteomes" id="UP000484076">
    <property type="component" value="Unassembled WGS sequence"/>
</dbReference>
<keyword evidence="3" id="KW-1185">Reference proteome</keyword>
<reference evidence="2" key="1">
    <citation type="submission" date="2020-05" db="EMBL/GenBank/DDBJ databases">
        <title>Fertoebacter nigrum gen. nov., sp. nov., a new member of the family Rhodobacteraceae.</title>
        <authorList>
            <person name="Szuroczki S."/>
            <person name="Abbaszade G."/>
            <person name="Buni D."/>
            <person name="Schumann P."/>
            <person name="Toth E."/>
        </authorList>
    </citation>
    <scope>NUCLEOTIDE SEQUENCE</scope>
    <source>
        <strain evidence="2">RG-N-1a</strain>
    </source>
</reference>
<comment type="caution">
    <text evidence="2">The sequence shown here is derived from an EMBL/GenBank/DDBJ whole genome shotgun (WGS) entry which is preliminary data.</text>
</comment>
<name>A0A8X8KQD9_9RHOB</name>
<dbReference type="RefSeq" id="WP_152824883.1">
    <property type="nucleotide sequence ID" value="NZ_WHUT02000003.1"/>
</dbReference>
<accession>A0A8X8KQD9</accession>
<dbReference type="InterPro" id="IPR029068">
    <property type="entry name" value="Glyas_Bleomycin-R_OHBP_Dase"/>
</dbReference>
<protein>
    <submittedName>
        <fullName evidence="2">VOC family protein</fullName>
    </submittedName>
</protein>
<evidence type="ECO:0000313" key="2">
    <source>
        <dbReference type="EMBL" id="NUB43957.1"/>
    </source>
</evidence>
<organism evidence="2 3">
    <name type="scientific">Fertoeibacter niger</name>
    <dbReference type="NCBI Taxonomy" id="2656921"/>
    <lineage>
        <taxon>Bacteria</taxon>
        <taxon>Pseudomonadati</taxon>
        <taxon>Pseudomonadota</taxon>
        <taxon>Alphaproteobacteria</taxon>
        <taxon>Rhodobacterales</taxon>
        <taxon>Paracoccaceae</taxon>
        <taxon>Fertoeibacter</taxon>
    </lineage>
</organism>
<sequence length="204" mass="21875">MLLLDHLAVAAETLDEGVAAVEAALGVALAGGGQHPHMATHNRLLGLGDLYLEVIAADPGAPAPAWPRWFDLDRFTGRPRLTNWVARCNDLEGEVALSPAGVGVPVDLARSDFRWRMAVPADGCLPFDGCFPALIQWQGAAHPALRLPECDVRLTRLEIAHPEADALNVLLTGRFDEPRLEILPGPAVALRATFATPHGVRVLE</sequence>
<dbReference type="Pfam" id="PF13468">
    <property type="entry name" value="Glyoxalase_3"/>
    <property type="match status" value="1"/>
</dbReference>
<dbReference type="AlphaFoldDB" id="A0A8X8KQD9"/>
<dbReference type="EMBL" id="WHUT02000003">
    <property type="protein sequence ID" value="NUB43957.1"/>
    <property type="molecule type" value="Genomic_DNA"/>
</dbReference>
<evidence type="ECO:0000313" key="3">
    <source>
        <dbReference type="Proteomes" id="UP000484076"/>
    </source>
</evidence>